<gene>
    <name evidence="12" type="ORF">CHIRRI_LOCUS1331</name>
</gene>
<evidence type="ECO:0000259" key="11">
    <source>
        <dbReference type="PROSITE" id="PS50011"/>
    </source>
</evidence>
<evidence type="ECO:0000256" key="2">
    <source>
        <dbReference type="ARBA" id="ARBA00022527"/>
    </source>
</evidence>
<evidence type="ECO:0000256" key="1">
    <source>
        <dbReference type="ARBA" id="ARBA00012513"/>
    </source>
</evidence>
<dbReference type="SUPFAM" id="SSF56112">
    <property type="entry name" value="Protein kinase-like (PK-like)"/>
    <property type="match status" value="1"/>
</dbReference>
<comment type="catalytic activity">
    <reaction evidence="8">
        <text>L-threonyl-[protein] + ATP = O-phospho-L-threonyl-[protein] + ADP + H(+)</text>
        <dbReference type="Rhea" id="RHEA:46608"/>
        <dbReference type="Rhea" id="RHEA-COMP:11060"/>
        <dbReference type="Rhea" id="RHEA-COMP:11605"/>
        <dbReference type="ChEBI" id="CHEBI:15378"/>
        <dbReference type="ChEBI" id="CHEBI:30013"/>
        <dbReference type="ChEBI" id="CHEBI:30616"/>
        <dbReference type="ChEBI" id="CHEBI:61977"/>
        <dbReference type="ChEBI" id="CHEBI:456216"/>
        <dbReference type="EC" id="2.7.11.1"/>
    </reaction>
</comment>
<keyword evidence="5" id="KW-0547">Nucleotide-binding</keyword>
<feature type="domain" description="Protein kinase" evidence="11">
    <location>
        <begin position="36"/>
        <end position="294"/>
    </location>
</feature>
<dbReference type="GO" id="GO:0004674">
    <property type="term" value="F:protein serine/threonine kinase activity"/>
    <property type="evidence" value="ECO:0007669"/>
    <property type="project" value="UniProtKB-KW"/>
</dbReference>
<dbReference type="Pfam" id="PF00069">
    <property type="entry name" value="Pkinase"/>
    <property type="match status" value="1"/>
</dbReference>
<dbReference type="GO" id="GO:0043065">
    <property type="term" value="P:positive regulation of apoptotic process"/>
    <property type="evidence" value="ECO:0007669"/>
    <property type="project" value="TreeGrafter"/>
</dbReference>
<sequence length="479" mass="54522">MLPKEVNHIGDGLLNAKQEFLQKILVSDTDIEKHYDVEIKPFARGNFGTVRRATHKETGIKYAAKFLRRRRRAACWMKQIQHEIAVLMLSADSEQIVKLHAVYETRSEFVLILEMAAGGELQTKLDEDGSFSEQKTRICVREVLKALEYLHRRNVAHLDIKPQNILLNTNNIEDGLKLCDFGFSRAIEGNRNICEIQGTPDYVAPEIVQYEPLSLKTDIWSIGVLTYVLLTGYSPFGSDDKQETFLNISKCHLTFPDDLFSTVSDDAIDFIKCTLRLKSYDRLNVAGCLNHKWLRNETPFIEQHLPQILTVQTSTNVTVVKTDEDSVETINTKCTTIVTQSNNDDEKEDNNSKKYLTNGKHVNDHVNEEDKENSRIKKIIESQDMTATITTQVTIPFQHTTSATKLVLEKSSSISLFPDAPTTPKVCRKMIYEDEAELKELIVKKYHTTTCCDDESVGECLVCHPKMPTLELDKRITSC</sequence>
<keyword evidence="6" id="KW-0418">Kinase</keyword>
<evidence type="ECO:0000256" key="4">
    <source>
        <dbReference type="ARBA" id="ARBA00022679"/>
    </source>
</evidence>
<dbReference type="PANTHER" id="PTHR24342:SF12">
    <property type="entry name" value="DEATH-ASSOCIATED PROTEIN KINASE RELATED"/>
    <property type="match status" value="1"/>
</dbReference>
<protein>
    <recommendedName>
        <fullName evidence="1">non-specific serine/threonine protein kinase</fullName>
        <ecNumber evidence="1">2.7.11.1</ecNumber>
    </recommendedName>
</protein>
<dbReference type="EMBL" id="OU895877">
    <property type="protein sequence ID" value="CAG9798348.1"/>
    <property type="molecule type" value="Genomic_DNA"/>
</dbReference>
<evidence type="ECO:0000256" key="8">
    <source>
        <dbReference type="ARBA" id="ARBA00047899"/>
    </source>
</evidence>
<dbReference type="PROSITE" id="PS50011">
    <property type="entry name" value="PROTEIN_KINASE_DOM"/>
    <property type="match status" value="1"/>
</dbReference>
<comment type="similarity">
    <text evidence="10">Belongs to the protein kinase superfamily. CAMK Ser/Thr protein kinase family. DAP kinase subfamily.</text>
</comment>
<keyword evidence="2" id="KW-0723">Serine/threonine-protein kinase</keyword>
<dbReference type="FunFam" id="3.30.200.20:FF:000175">
    <property type="entry name" value="Serine/threonine-protein kinase 17B"/>
    <property type="match status" value="1"/>
</dbReference>
<dbReference type="InterPro" id="IPR000719">
    <property type="entry name" value="Prot_kinase_dom"/>
</dbReference>
<evidence type="ECO:0000313" key="12">
    <source>
        <dbReference type="EMBL" id="CAG9798348.1"/>
    </source>
</evidence>
<dbReference type="InterPro" id="IPR008271">
    <property type="entry name" value="Ser/Thr_kinase_AS"/>
</dbReference>
<evidence type="ECO:0000256" key="7">
    <source>
        <dbReference type="ARBA" id="ARBA00022840"/>
    </source>
</evidence>
<name>A0A9N9RK51_9DIPT</name>
<keyword evidence="3" id="KW-0597">Phosphoprotein</keyword>
<keyword evidence="13" id="KW-1185">Reference proteome</keyword>
<dbReference type="PROSITE" id="PS00108">
    <property type="entry name" value="PROTEIN_KINASE_ST"/>
    <property type="match status" value="1"/>
</dbReference>
<keyword evidence="7" id="KW-0067">ATP-binding</keyword>
<keyword evidence="4" id="KW-0808">Transferase</keyword>
<dbReference type="FunFam" id="1.10.510.10:FF:000571">
    <property type="entry name" value="Maternal embryonic leucine zipper kinase"/>
    <property type="match status" value="1"/>
</dbReference>
<proteinExistence type="inferred from homology"/>
<dbReference type="Gene3D" id="1.10.510.10">
    <property type="entry name" value="Transferase(Phosphotransferase) domain 1"/>
    <property type="match status" value="1"/>
</dbReference>
<dbReference type="EC" id="2.7.11.1" evidence="1"/>
<dbReference type="OrthoDB" id="74764at2759"/>
<dbReference type="Gene3D" id="3.30.200.20">
    <property type="entry name" value="Phosphorylase Kinase, domain 1"/>
    <property type="match status" value="1"/>
</dbReference>
<dbReference type="GO" id="GO:0005634">
    <property type="term" value="C:nucleus"/>
    <property type="evidence" value="ECO:0007669"/>
    <property type="project" value="TreeGrafter"/>
</dbReference>
<comment type="catalytic activity">
    <reaction evidence="9">
        <text>L-seryl-[protein] + ATP = O-phospho-L-seryl-[protein] + ADP + H(+)</text>
        <dbReference type="Rhea" id="RHEA:17989"/>
        <dbReference type="Rhea" id="RHEA-COMP:9863"/>
        <dbReference type="Rhea" id="RHEA-COMP:11604"/>
        <dbReference type="ChEBI" id="CHEBI:15378"/>
        <dbReference type="ChEBI" id="CHEBI:29999"/>
        <dbReference type="ChEBI" id="CHEBI:30616"/>
        <dbReference type="ChEBI" id="CHEBI:83421"/>
        <dbReference type="ChEBI" id="CHEBI:456216"/>
        <dbReference type="EC" id="2.7.11.1"/>
    </reaction>
</comment>
<reference evidence="12" key="1">
    <citation type="submission" date="2022-01" db="EMBL/GenBank/DDBJ databases">
        <authorList>
            <person name="King R."/>
        </authorList>
    </citation>
    <scope>NUCLEOTIDE SEQUENCE</scope>
</reference>
<dbReference type="PANTHER" id="PTHR24342">
    <property type="entry name" value="SERINE/THREONINE-PROTEIN KINASE 17"/>
    <property type="match status" value="1"/>
</dbReference>
<evidence type="ECO:0000256" key="6">
    <source>
        <dbReference type="ARBA" id="ARBA00022777"/>
    </source>
</evidence>
<dbReference type="SMART" id="SM00220">
    <property type="entry name" value="S_TKc"/>
    <property type="match status" value="1"/>
</dbReference>
<dbReference type="InterPro" id="IPR011009">
    <property type="entry name" value="Kinase-like_dom_sf"/>
</dbReference>
<accession>A0A9N9RK51</accession>
<evidence type="ECO:0000256" key="3">
    <source>
        <dbReference type="ARBA" id="ARBA00022553"/>
    </source>
</evidence>
<evidence type="ECO:0000256" key="5">
    <source>
        <dbReference type="ARBA" id="ARBA00022741"/>
    </source>
</evidence>
<dbReference type="GO" id="GO:0005524">
    <property type="term" value="F:ATP binding"/>
    <property type="evidence" value="ECO:0007669"/>
    <property type="project" value="UniProtKB-KW"/>
</dbReference>
<dbReference type="Proteomes" id="UP001153620">
    <property type="component" value="Chromosome 1"/>
</dbReference>
<dbReference type="GO" id="GO:0035556">
    <property type="term" value="P:intracellular signal transduction"/>
    <property type="evidence" value="ECO:0007669"/>
    <property type="project" value="TreeGrafter"/>
</dbReference>
<evidence type="ECO:0000313" key="13">
    <source>
        <dbReference type="Proteomes" id="UP001153620"/>
    </source>
</evidence>
<evidence type="ECO:0000256" key="10">
    <source>
        <dbReference type="ARBA" id="ARBA00060827"/>
    </source>
</evidence>
<reference evidence="12" key="2">
    <citation type="submission" date="2022-10" db="EMBL/GenBank/DDBJ databases">
        <authorList>
            <consortium name="ENA_rothamsted_submissions"/>
            <consortium name="culmorum"/>
            <person name="King R."/>
        </authorList>
    </citation>
    <scope>NUCLEOTIDE SEQUENCE</scope>
</reference>
<organism evidence="12 13">
    <name type="scientific">Chironomus riparius</name>
    <dbReference type="NCBI Taxonomy" id="315576"/>
    <lineage>
        <taxon>Eukaryota</taxon>
        <taxon>Metazoa</taxon>
        <taxon>Ecdysozoa</taxon>
        <taxon>Arthropoda</taxon>
        <taxon>Hexapoda</taxon>
        <taxon>Insecta</taxon>
        <taxon>Pterygota</taxon>
        <taxon>Neoptera</taxon>
        <taxon>Endopterygota</taxon>
        <taxon>Diptera</taxon>
        <taxon>Nematocera</taxon>
        <taxon>Chironomoidea</taxon>
        <taxon>Chironomidae</taxon>
        <taxon>Chironominae</taxon>
        <taxon>Chironomus</taxon>
    </lineage>
</organism>
<dbReference type="AlphaFoldDB" id="A0A9N9RK51"/>
<evidence type="ECO:0000256" key="9">
    <source>
        <dbReference type="ARBA" id="ARBA00048679"/>
    </source>
</evidence>